<dbReference type="RefSeq" id="WP_146928872.1">
    <property type="nucleotide sequence ID" value="NZ_BJUB01000010.1"/>
</dbReference>
<feature type="region of interest" description="Disordered" evidence="1">
    <location>
        <begin position="40"/>
        <end position="67"/>
    </location>
</feature>
<feature type="signal peptide" evidence="2">
    <location>
        <begin position="1"/>
        <end position="24"/>
    </location>
</feature>
<dbReference type="AlphaFoldDB" id="A0A510V6V7"/>
<keyword evidence="4" id="KW-1185">Reference proteome</keyword>
<comment type="caution">
    <text evidence="3">The sequence shown here is derived from an EMBL/GenBank/DDBJ whole genome shotgun (WGS) entry which is preliminary data.</text>
</comment>
<evidence type="ECO:0000313" key="4">
    <source>
        <dbReference type="Proteomes" id="UP000321118"/>
    </source>
</evidence>
<keyword evidence="2" id="KW-0732">Signal</keyword>
<dbReference type="Proteomes" id="UP000321118">
    <property type="component" value="Unassembled WGS sequence"/>
</dbReference>
<evidence type="ECO:0000313" key="3">
    <source>
        <dbReference type="EMBL" id="GEK22608.1"/>
    </source>
</evidence>
<dbReference type="OrthoDB" id="5080305at2"/>
<feature type="compositionally biased region" description="Acidic residues" evidence="1">
    <location>
        <begin position="47"/>
        <end position="67"/>
    </location>
</feature>
<name>A0A510V6V7_9CELL</name>
<gene>
    <name evidence="3" type="ORF">CXY01_31280</name>
</gene>
<dbReference type="PROSITE" id="PS51257">
    <property type="entry name" value="PROKAR_LIPOPROTEIN"/>
    <property type="match status" value="1"/>
</dbReference>
<sequence>MKNRVRHGGALLAVLGALALTGCASPVEIENFAGVPLVPASAPADGESADEEPADGQDAEGEEVEAEAEAELVELEVSEGEPAAVYLDYGDRLAIVMWGSSTCPPVGESIEVLEDQHSGNSVRIHMAELPADAVCTADLLPHTTVFGTPENTTTTQPLLIDIDGQEIVLPIK</sequence>
<evidence type="ECO:0000256" key="2">
    <source>
        <dbReference type="SAM" id="SignalP"/>
    </source>
</evidence>
<accession>A0A510V6V7</accession>
<protein>
    <recommendedName>
        <fullName evidence="5">Lipoprotein</fullName>
    </recommendedName>
</protein>
<feature type="chain" id="PRO_5038817935" description="Lipoprotein" evidence="2">
    <location>
        <begin position="25"/>
        <end position="172"/>
    </location>
</feature>
<reference evidence="3 4" key="1">
    <citation type="submission" date="2019-07" db="EMBL/GenBank/DDBJ databases">
        <title>Whole genome shotgun sequence of Cellulomonas xylanilytica NBRC 101102.</title>
        <authorList>
            <person name="Hosoyama A."/>
            <person name="Uohara A."/>
            <person name="Ohji S."/>
            <person name="Ichikawa N."/>
        </authorList>
    </citation>
    <scope>NUCLEOTIDE SEQUENCE [LARGE SCALE GENOMIC DNA]</scope>
    <source>
        <strain evidence="3 4">NBRC 101102</strain>
    </source>
</reference>
<organism evidence="3 4">
    <name type="scientific">Cellulomonas xylanilytica</name>
    <dbReference type="NCBI Taxonomy" id="233583"/>
    <lineage>
        <taxon>Bacteria</taxon>
        <taxon>Bacillati</taxon>
        <taxon>Actinomycetota</taxon>
        <taxon>Actinomycetes</taxon>
        <taxon>Micrococcales</taxon>
        <taxon>Cellulomonadaceae</taxon>
        <taxon>Cellulomonas</taxon>
    </lineage>
</organism>
<evidence type="ECO:0000256" key="1">
    <source>
        <dbReference type="SAM" id="MobiDB-lite"/>
    </source>
</evidence>
<proteinExistence type="predicted"/>
<dbReference type="EMBL" id="BJUB01000010">
    <property type="protein sequence ID" value="GEK22608.1"/>
    <property type="molecule type" value="Genomic_DNA"/>
</dbReference>
<evidence type="ECO:0008006" key="5">
    <source>
        <dbReference type="Google" id="ProtNLM"/>
    </source>
</evidence>